<dbReference type="Proteomes" id="UP001438707">
    <property type="component" value="Unassembled WGS sequence"/>
</dbReference>
<feature type="compositionally biased region" description="Polar residues" evidence="1">
    <location>
        <begin position="409"/>
        <end position="427"/>
    </location>
</feature>
<feature type="domain" description="Rad21/Rec8-like protein C-terminal eukaryotic" evidence="2">
    <location>
        <begin position="597"/>
        <end position="650"/>
    </location>
</feature>
<feature type="compositionally biased region" description="Basic and acidic residues" evidence="1">
    <location>
        <begin position="485"/>
        <end position="498"/>
    </location>
</feature>
<protein>
    <recommendedName>
        <fullName evidence="2">Rad21/Rec8-like protein C-terminal eukaryotic domain-containing protein</fullName>
    </recommendedName>
</protein>
<dbReference type="SUPFAM" id="SSF46785">
    <property type="entry name" value="Winged helix' DNA-binding domain"/>
    <property type="match status" value="1"/>
</dbReference>
<sequence>MTASEPSAKIMLQKGKERARVDAITVADEVDELLRGQMLLGGLEDEALLPNAATPGTDYDAHMDDEMIFMQTAEPFTDALLANSSASPGGGGIPMGFSTDRPEPAAQTSPGMDPFLMLDQPEMFEMPEDALNMDLRPHLPQGANAEQLGPPENVFDMPFPNPKADDAAEQGLPSPHPQAEVDILPELGGGEVADLPDYASPGEASAGFPIQEDVPGVNGDKKVAVHPSAEAMAAAEHADAAKEMVPAQQRQRAQKRGRQWGAFLDDPEHLVIRGAEFREWMQDTTDLVVERPQKQSATAANLSTRSRSKPASVLARTAEPLSMAFRCDRLQAVFQNAAQVYKRSVPDADGINMRETAARAKEGPQLPMMMAMSPDGMRLDHTALLPEYEDMGANIGELDGQEYIAFASPSAQNKTQEPNVQQPSGSSMEVERQRRAEDTPGLQGSEGHRRAVRLGLTPGSSDNTEEEDSGGRMQQAQSRRVPRRRPSEAPHSADRFGRLSDVMEDGMAPDFELPEVEGHLEDINPALLETDEPLPDQDAGPVFSPAPALGQGLTQYQLLEDSAHPTQIDIKTSINSTTRKLLDMLEDDFDKCSLKGQPEVVSTLTLLTDVTKSRAAKFFFQLCVAKSNSFIQIQQAAPYGDLLLTRGPNLPAPASAR</sequence>
<evidence type="ECO:0000256" key="1">
    <source>
        <dbReference type="SAM" id="MobiDB-lite"/>
    </source>
</evidence>
<accession>A0AAW1SBT5</accession>
<dbReference type="InterPro" id="IPR039781">
    <property type="entry name" value="Rad21/Rec8-like"/>
</dbReference>
<dbReference type="InterPro" id="IPR036390">
    <property type="entry name" value="WH_DNA-bd_sf"/>
</dbReference>
<reference evidence="3 4" key="1">
    <citation type="journal article" date="2024" name="Nat. Commun.">
        <title>Phylogenomics reveals the evolutionary origins of lichenization in chlorophyte algae.</title>
        <authorList>
            <person name="Puginier C."/>
            <person name="Libourel C."/>
            <person name="Otte J."/>
            <person name="Skaloud P."/>
            <person name="Haon M."/>
            <person name="Grisel S."/>
            <person name="Petersen M."/>
            <person name="Berrin J.G."/>
            <person name="Delaux P.M."/>
            <person name="Dal Grande F."/>
            <person name="Keller J."/>
        </authorList>
    </citation>
    <scope>NUCLEOTIDE SEQUENCE [LARGE SCALE GENOMIC DNA]</scope>
    <source>
        <strain evidence="3 4">SAG 2145</strain>
    </source>
</reference>
<keyword evidence="4" id="KW-1185">Reference proteome</keyword>
<dbReference type="Gene3D" id="1.10.10.580">
    <property type="entry name" value="Structural maintenance of chromosome 1. Chain E"/>
    <property type="match status" value="1"/>
</dbReference>
<name>A0AAW1SBT5_9CHLO</name>
<dbReference type="AlphaFoldDB" id="A0AAW1SBT5"/>
<evidence type="ECO:0000259" key="2">
    <source>
        <dbReference type="Pfam" id="PF04824"/>
    </source>
</evidence>
<dbReference type="GO" id="GO:0003682">
    <property type="term" value="F:chromatin binding"/>
    <property type="evidence" value="ECO:0007669"/>
    <property type="project" value="TreeGrafter"/>
</dbReference>
<dbReference type="InterPro" id="IPR023093">
    <property type="entry name" value="ScpA-like_C"/>
</dbReference>
<feature type="compositionally biased region" description="Basic and acidic residues" evidence="1">
    <location>
        <begin position="429"/>
        <end position="438"/>
    </location>
</feature>
<dbReference type="InterPro" id="IPR006909">
    <property type="entry name" value="Rad21/Rec8_C_eu"/>
</dbReference>
<evidence type="ECO:0000313" key="3">
    <source>
        <dbReference type="EMBL" id="KAK9843092.1"/>
    </source>
</evidence>
<organism evidence="3 4">
    <name type="scientific">Apatococcus lobatus</name>
    <dbReference type="NCBI Taxonomy" id="904363"/>
    <lineage>
        <taxon>Eukaryota</taxon>
        <taxon>Viridiplantae</taxon>
        <taxon>Chlorophyta</taxon>
        <taxon>core chlorophytes</taxon>
        <taxon>Trebouxiophyceae</taxon>
        <taxon>Chlorellales</taxon>
        <taxon>Chlorellaceae</taxon>
        <taxon>Apatococcus</taxon>
    </lineage>
</organism>
<dbReference type="GO" id="GO:0051754">
    <property type="term" value="P:meiotic sister chromatid cohesion, centromeric"/>
    <property type="evidence" value="ECO:0007669"/>
    <property type="project" value="TreeGrafter"/>
</dbReference>
<comment type="caution">
    <text evidence="3">The sequence shown here is derived from an EMBL/GenBank/DDBJ whole genome shotgun (WGS) entry which is preliminary data.</text>
</comment>
<dbReference type="PANTHER" id="PTHR12585">
    <property type="entry name" value="SCC1 / RAD21 FAMILY MEMBER"/>
    <property type="match status" value="1"/>
</dbReference>
<feature type="region of interest" description="Disordered" evidence="1">
    <location>
        <begin position="409"/>
        <end position="500"/>
    </location>
</feature>
<evidence type="ECO:0000313" key="4">
    <source>
        <dbReference type="Proteomes" id="UP001438707"/>
    </source>
</evidence>
<gene>
    <name evidence="3" type="ORF">WJX74_006851</name>
</gene>
<dbReference type="GO" id="GO:0008278">
    <property type="term" value="C:cohesin complex"/>
    <property type="evidence" value="ECO:0007669"/>
    <property type="project" value="InterPro"/>
</dbReference>
<dbReference type="PANTHER" id="PTHR12585:SF64">
    <property type="entry name" value="SISTER CHROMATID COHESION 1 PROTEIN 1"/>
    <property type="match status" value="1"/>
</dbReference>
<dbReference type="EMBL" id="JALJOS010000002">
    <property type="protein sequence ID" value="KAK9843092.1"/>
    <property type="molecule type" value="Genomic_DNA"/>
</dbReference>
<dbReference type="Pfam" id="PF04824">
    <property type="entry name" value="Rad21_Rec8"/>
    <property type="match status" value="1"/>
</dbReference>
<proteinExistence type="predicted"/>